<gene>
    <name evidence="1" type="ORF">SAMN05216289_1457</name>
</gene>
<organism evidence="1 2">
    <name type="scientific">Dokdonella immobilis</name>
    <dbReference type="NCBI Taxonomy" id="578942"/>
    <lineage>
        <taxon>Bacteria</taxon>
        <taxon>Pseudomonadati</taxon>
        <taxon>Pseudomonadota</taxon>
        <taxon>Gammaproteobacteria</taxon>
        <taxon>Lysobacterales</taxon>
        <taxon>Rhodanobacteraceae</taxon>
        <taxon>Dokdonella</taxon>
    </lineage>
</organism>
<evidence type="ECO:0000313" key="1">
    <source>
        <dbReference type="EMBL" id="SFN67030.1"/>
    </source>
</evidence>
<dbReference type="Proteomes" id="UP000198575">
    <property type="component" value="Unassembled WGS sequence"/>
</dbReference>
<accession>A0A1I5AX95</accession>
<protein>
    <recommendedName>
        <fullName evidence="3">HipA-like C-terminal domain-containing protein</fullName>
    </recommendedName>
</protein>
<reference evidence="1 2" key="1">
    <citation type="submission" date="2016-10" db="EMBL/GenBank/DDBJ databases">
        <authorList>
            <person name="de Groot N.N."/>
        </authorList>
    </citation>
    <scope>NUCLEOTIDE SEQUENCE [LARGE SCALE GENOMIC DNA]</scope>
    <source>
        <strain evidence="1 2">CGMCC 1.7659</strain>
    </source>
</reference>
<evidence type="ECO:0000313" key="2">
    <source>
        <dbReference type="Proteomes" id="UP000198575"/>
    </source>
</evidence>
<sequence>MNQQPTLIPVDIQRTEPAPFGSADCTHYGIGFDGLPYILKRVENHNPLMPVAELLCSRMAAASQVPCATGHIANLPNGEQAFGSRAESGVLSPRHAAARLTTDATLLLKVAGTLSTIFAFDVFVRNVDRHFGNYLVRQTFAGPDLMAVDHSRALVVTGWPAKKIDLPKDCNTLLCQVVLRKKQALTQADAVAAIDRLLQLDDDWLSRNICDVPVAWWPTPQRQIVDRWWRRHRTKRLGRIRRRLINANL</sequence>
<dbReference type="EMBL" id="FOVF01000045">
    <property type="protein sequence ID" value="SFN67030.1"/>
    <property type="molecule type" value="Genomic_DNA"/>
</dbReference>
<dbReference type="AlphaFoldDB" id="A0A1I5AX95"/>
<keyword evidence="2" id="KW-1185">Reference proteome</keyword>
<proteinExistence type="predicted"/>
<evidence type="ECO:0008006" key="3">
    <source>
        <dbReference type="Google" id="ProtNLM"/>
    </source>
</evidence>
<dbReference type="STRING" id="578942.SAMN05216289_1457"/>
<name>A0A1I5AX95_9GAMM</name>